<dbReference type="Proteomes" id="UP000324222">
    <property type="component" value="Unassembled WGS sequence"/>
</dbReference>
<name>A0A5B7CME6_PORTR</name>
<sequence>MLPKAHSDVDVAPGSCQACCRMLHAVVVSGLHDQKMAWCSNFVQDMQEPQQFIGHMTLLGLTGERYISQRQYNIAFLQHHETSDTPTPSWKTSTSLDTTQDIIQHLSPQLMYR</sequence>
<reference evidence="1 2" key="1">
    <citation type="submission" date="2019-05" db="EMBL/GenBank/DDBJ databases">
        <title>Another draft genome of Portunus trituberculatus and its Hox gene families provides insights of decapod evolution.</title>
        <authorList>
            <person name="Jeong J.-H."/>
            <person name="Song I."/>
            <person name="Kim S."/>
            <person name="Choi T."/>
            <person name="Kim D."/>
            <person name="Ryu S."/>
            <person name="Kim W."/>
        </authorList>
    </citation>
    <scope>NUCLEOTIDE SEQUENCE [LARGE SCALE GENOMIC DNA]</scope>
    <source>
        <tissue evidence="1">Muscle</tissue>
    </source>
</reference>
<accession>A0A5B7CME6</accession>
<evidence type="ECO:0000313" key="1">
    <source>
        <dbReference type="EMBL" id="MPC10827.1"/>
    </source>
</evidence>
<evidence type="ECO:0000313" key="2">
    <source>
        <dbReference type="Proteomes" id="UP000324222"/>
    </source>
</evidence>
<dbReference type="EMBL" id="VSRR010000132">
    <property type="protein sequence ID" value="MPC10827.1"/>
    <property type="molecule type" value="Genomic_DNA"/>
</dbReference>
<dbReference type="AlphaFoldDB" id="A0A5B7CME6"/>
<protein>
    <submittedName>
        <fullName evidence="1">Uncharacterized protein</fullName>
    </submittedName>
</protein>
<keyword evidence="2" id="KW-1185">Reference proteome</keyword>
<proteinExistence type="predicted"/>
<organism evidence="1 2">
    <name type="scientific">Portunus trituberculatus</name>
    <name type="common">Swimming crab</name>
    <name type="synonym">Neptunus trituberculatus</name>
    <dbReference type="NCBI Taxonomy" id="210409"/>
    <lineage>
        <taxon>Eukaryota</taxon>
        <taxon>Metazoa</taxon>
        <taxon>Ecdysozoa</taxon>
        <taxon>Arthropoda</taxon>
        <taxon>Crustacea</taxon>
        <taxon>Multicrustacea</taxon>
        <taxon>Malacostraca</taxon>
        <taxon>Eumalacostraca</taxon>
        <taxon>Eucarida</taxon>
        <taxon>Decapoda</taxon>
        <taxon>Pleocyemata</taxon>
        <taxon>Brachyura</taxon>
        <taxon>Eubrachyura</taxon>
        <taxon>Portunoidea</taxon>
        <taxon>Portunidae</taxon>
        <taxon>Portuninae</taxon>
        <taxon>Portunus</taxon>
    </lineage>
</organism>
<gene>
    <name evidence="1" type="ORF">E2C01_003470</name>
</gene>
<comment type="caution">
    <text evidence="1">The sequence shown here is derived from an EMBL/GenBank/DDBJ whole genome shotgun (WGS) entry which is preliminary data.</text>
</comment>